<dbReference type="PANTHER" id="PTHR34610:SF3">
    <property type="entry name" value="SSL7007 PROTEIN"/>
    <property type="match status" value="1"/>
</dbReference>
<proteinExistence type="predicted"/>
<sequence length="141" mass="16306">MKIVLDANIYISSLISTLGNPRQIIEHWDQGNFEVLITQDILDEVGRILRYPRIVKRHKKDERKIRRYLKLLSAQTTVVKRVEKLNVVTDDESDNRYIECAVAGRADYIISGDNHLLEIGEYQGIIIFSPAAFTRLLRINP</sequence>
<name>A0A3B0VFZ0_9ZZZZ</name>
<feature type="domain" description="PIN" evidence="1">
    <location>
        <begin position="1"/>
        <end position="118"/>
    </location>
</feature>
<dbReference type="AlphaFoldDB" id="A0A3B0VFZ0"/>
<dbReference type="SUPFAM" id="SSF88723">
    <property type="entry name" value="PIN domain-like"/>
    <property type="match status" value="1"/>
</dbReference>
<dbReference type="SMART" id="SM00670">
    <property type="entry name" value="PINc"/>
    <property type="match status" value="1"/>
</dbReference>
<dbReference type="InterPro" id="IPR002850">
    <property type="entry name" value="PIN_toxin-like"/>
</dbReference>
<dbReference type="PANTHER" id="PTHR34610">
    <property type="entry name" value="SSL7007 PROTEIN"/>
    <property type="match status" value="1"/>
</dbReference>
<dbReference type="InterPro" id="IPR002716">
    <property type="entry name" value="PIN_dom"/>
</dbReference>
<dbReference type="EMBL" id="UOEU01000116">
    <property type="protein sequence ID" value="VAW30946.1"/>
    <property type="molecule type" value="Genomic_DNA"/>
</dbReference>
<evidence type="ECO:0000313" key="2">
    <source>
        <dbReference type="EMBL" id="VAW30946.1"/>
    </source>
</evidence>
<evidence type="ECO:0000259" key="1">
    <source>
        <dbReference type="SMART" id="SM00670"/>
    </source>
</evidence>
<dbReference type="Gene3D" id="3.40.50.1010">
    <property type="entry name" value="5'-nuclease"/>
    <property type="match status" value="1"/>
</dbReference>
<organism evidence="2">
    <name type="scientific">hydrothermal vent metagenome</name>
    <dbReference type="NCBI Taxonomy" id="652676"/>
    <lineage>
        <taxon>unclassified sequences</taxon>
        <taxon>metagenomes</taxon>
        <taxon>ecological metagenomes</taxon>
    </lineage>
</organism>
<protein>
    <recommendedName>
        <fullName evidence="1">PIN domain-containing protein</fullName>
    </recommendedName>
</protein>
<dbReference type="InterPro" id="IPR029060">
    <property type="entry name" value="PIN-like_dom_sf"/>
</dbReference>
<gene>
    <name evidence="2" type="ORF">MNBD_CHLOROFLEXI01-57</name>
</gene>
<reference evidence="2" key="1">
    <citation type="submission" date="2018-06" db="EMBL/GenBank/DDBJ databases">
        <authorList>
            <person name="Zhirakovskaya E."/>
        </authorList>
    </citation>
    <scope>NUCLEOTIDE SEQUENCE</scope>
</reference>
<dbReference type="Pfam" id="PF13470">
    <property type="entry name" value="PIN_3"/>
    <property type="match status" value="1"/>
</dbReference>
<dbReference type="NCBIfam" id="TIGR00305">
    <property type="entry name" value="putative toxin-antitoxin system toxin component, PIN family"/>
    <property type="match status" value="1"/>
</dbReference>
<accession>A0A3B0VFZ0</accession>